<comment type="caution">
    <text evidence="1">The sequence shown here is derived from an EMBL/GenBank/DDBJ whole genome shotgun (WGS) entry which is preliminary data.</text>
</comment>
<keyword evidence="2" id="KW-1185">Reference proteome</keyword>
<dbReference type="AlphaFoldDB" id="A0A852R5T3"/>
<sequence length="304" mass="31146">MPGDVGAPGSGNEARLARLLFPDLADELDRAYAEGRRAAGGTAPAPGAEAMLDAAALAARQGDLGRAAFAGIDGLEAARFTRGFELAGAVAGWRDLRVPEPEEFWAAGADHAALARALMADASLVVVPTVYGLGHDGWVALFRAAARQPGSPLSLAAPLILAPEVTAEFDLLDAVPRGVAAVQAGGVQAGAVRAGGVHAGGVRADGVSWTLRLVPATPKPPLVGLSHSHGPHPTLPEILMLQLMHVAAGEPLLDGSSFTWVHGTLSGGRFAARELFDTSERSVRVNTREVGNQGPHLGARPPIG</sequence>
<dbReference type="RefSeq" id="WP_221936292.1">
    <property type="nucleotide sequence ID" value="NZ_BAAALZ010000001.1"/>
</dbReference>
<name>A0A852R5T3_9MICO</name>
<evidence type="ECO:0000313" key="1">
    <source>
        <dbReference type="EMBL" id="NYD26855.1"/>
    </source>
</evidence>
<reference evidence="1 2" key="1">
    <citation type="submission" date="2020-07" db="EMBL/GenBank/DDBJ databases">
        <title>Sequencing the genomes of 1000 actinobacteria strains.</title>
        <authorList>
            <person name="Klenk H.-P."/>
        </authorList>
    </citation>
    <scope>NUCLEOTIDE SEQUENCE [LARGE SCALE GENOMIC DNA]</scope>
    <source>
        <strain evidence="1 2">DSM 17380</strain>
    </source>
</reference>
<gene>
    <name evidence="1" type="ORF">BJ960_001658</name>
</gene>
<dbReference type="EMBL" id="JACCBD010000001">
    <property type="protein sequence ID" value="NYD26855.1"/>
    <property type="molecule type" value="Genomic_DNA"/>
</dbReference>
<organism evidence="1 2">
    <name type="scientific">Leucobacter aridicollis</name>
    <dbReference type="NCBI Taxonomy" id="283878"/>
    <lineage>
        <taxon>Bacteria</taxon>
        <taxon>Bacillati</taxon>
        <taxon>Actinomycetota</taxon>
        <taxon>Actinomycetes</taxon>
        <taxon>Micrococcales</taxon>
        <taxon>Microbacteriaceae</taxon>
        <taxon>Leucobacter</taxon>
    </lineage>
</organism>
<evidence type="ECO:0000313" key="2">
    <source>
        <dbReference type="Proteomes" id="UP000586095"/>
    </source>
</evidence>
<proteinExistence type="predicted"/>
<protein>
    <submittedName>
        <fullName evidence="1">Uncharacterized protein</fullName>
    </submittedName>
</protein>
<dbReference type="Proteomes" id="UP000586095">
    <property type="component" value="Unassembled WGS sequence"/>
</dbReference>
<accession>A0A852R5T3</accession>